<reference evidence="2" key="1">
    <citation type="submission" date="2022-11" db="UniProtKB">
        <authorList>
            <consortium name="WormBaseParasite"/>
        </authorList>
    </citation>
    <scope>IDENTIFICATION</scope>
</reference>
<evidence type="ECO:0000313" key="2">
    <source>
        <dbReference type="WBParaSite" id="PS1159_v2.g21001.t1"/>
    </source>
</evidence>
<dbReference type="Proteomes" id="UP000887580">
    <property type="component" value="Unplaced"/>
</dbReference>
<organism evidence="1 2">
    <name type="scientific">Panagrolaimus sp. PS1159</name>
    <dbReference type="NCBI Taxonomy" id="55785"/>
    <lineage>
        <taxon>Eukaryota</taxon>
        <taxon>Metazoa</taxon>
        <taxon>Ecdysozoa</taxon>
        <taxon>Nematoda</taxon>
        <taxon>Chromadorea</taxon>
        <taxon>Rhabditida</taxon>
        <taxon>Tylenchina</taxon>
        <taxon>Panagrolaimomorpha</taxon>
        <taxon>Panagrolaimoidea</taxon>
        <taxon>Panagrolaimidae</taxon>
        <taxon>Panagrolaimus</taxon>
    </lineage>
</organism>
<proteinExistence type="predicted"/>
<accession>A0AC35FW24</accession>
<sequence length="197" mass="22617">MATKDNFLLLKKKHKSLNYCHTDTGDQYSDLNLNQHIKGSNIFLIQSNSKPYNNKKIDYTLSESYEEKEKSQTWKKSSAIDLCSKYSNTLSLNDENEKYWKKNGSSNATNNSTLSLCISAFENSNEASSDSLNKTYRKSLLIQKQKQINPALKFVSQSPFEFQRQQNDEVPEPEVSQFKASQRLLNLNKSDLYSNTA</sequence>
<name>A0AC35FW24_9BILA</name>
<dbReference type="WBParaSite" id="PS1159_v2.g21001.t1">
    <property type="protein sequence ID" value="PS1159_v2.g21001.t1"/>
    <property type="gene ID" value="PS1159_v2.g21001"/>
</dbReference>
<protein>
    <submittedName>
        <fullName evidence="2">Exophilin 5</fullName>
    </submittedName>
</protein>
<evidence type="ECO:0000313" key="1">
    <source>
        <dbReference type="Proteomes" id="UP000887580"/>
    </source>
</evidence>